<feature type="domain" description="Smr" evidence="1">
    <location>
        <begin position="5"/>
        <end position="72"/>
    </location>
</feature>
<protein>
    <submittedName>
        <fullName evidence="3">Smr domain</fullName>
    </submittedName>
    <submittedName>
        <fullName evidence="2">Smr/MutS family protein</fullName>
    </submittedName>
</protein>
<dbReference type="PROSITE" id="PS50828">
    <property type="entry name" value="SMR"/>
    <property type="match status" value="1"/>
</dbReference>
<dbReference type="AlphaFoldDB" id="A0A3P8L7V8"/>
<dbReference type="EMBL" id="CP101806">
    <property type="protein sequence ID" value="UUD35738.1"/>
    <property type="molecule type" value="Genomic_DNA"/>
</dbReference>
<evidence type="ECO:0000313" key="2">
    <source>
        <dbReference type="EMBL" id="UUD35738.1"/>
    </source>
</evidence>
<reference evidence="2" key="2">
    <citation type="submission" date="2022-07" db="EMBL/GenBank/DDBJ databases">
        <title>Complete genome of Mycoplasma caviae type strain G122.</title>
        <authorList>
            <person name="Spergser J."/>
        </authorList>
    </citation>
    <scope>NUCLEOTIDE SEQUENCE</scope>
    <source>
        <strain evidence="2">G122</strain>
    </source>
</reference>
<dbReference type="InterPro" id="IPR036063">
    <property type="entry name" value="Smr_dom_sf"/>
</dbReference>
<dbReference type="Proteomes" id="UP000280036">
    <property type="component" value="Unassembled WGS sequence"/>
</dbReference>
<dbReference type="Pfam" id="PF01713">
    <property type="entry name" value="Smr"/>
    <property type="match status" value="1"/>
</dbReference>
<proteinExistence type="predicted"/>
<dbReference type="Gene3D" id="3.30.1370.110">
    <property type="match status" value="1"/>
</dbReference>
<accession>A0A3P8L7V8</accession>
<evidence type="ECO:0000313" key="5">
    <source>
        <dbReference type="Proteomes" id="UP001058569"/>
    </source>
</evidence>
<dbReference type="Proteomes" id="UP001058569">
    <property type="component" value="Chromosome"/>
</dbReference>
<name>A0A3P8L7V8_9BACT</name>
<organism evidence="3 4">
    <name type="scientific">Mycoplasmopsis caviae</name>
    <dbReference type="NCBI Taxonomy" id="55603"/>
    <lineage>
        <taxon>Bacteria</taxon>
        <taxon>Bacillati</taxon>
        <taxon>Mycoplasmatota</taxon>
        <taxon>Mycoplasmoidales</taxon>
        <taxon>Metamycoplasmataceae</taxon>
        <taxon>Mycoplasmopsis</taxon>
    </lineage>
</organism>
<keyword evidence="5" id="KW-1185">Reference proteome</keyword>
<dbReference type="OrthoDB" id="401369at2"/>
<evidence type="ECO:0000313" key="3">
    <source>
        <dbReference type="EMBL" id="VDR42385.1"/>
    </source>
</evidence>
<evidence type="ECO:0000259" key="1">
    <source>
        <dbReference type="PROSITE" id="PS50828"/>
    </source>
</evidence>
<dbReference type="InterPro" id="IPR002625">
    <property type="entry name" value="Smr_dom"/>
</dbReference>
<sequence length="92" mass="10315">MTKTIDLHGLSVEAATSKIILALDEARSNQLTLLTIITGYGSGTLRTITIDLIEQENLDYIEEGPSVIVYLLNDSNLDTDNDFFDEYNKKFQ</sequence>
<reference evidence="3 4" key="1">
    <citation type="submission" date="2018-12" db="EMBL/GenBank/DDBJ databases">
        <authorList>
            <consortium name="Pathogen Informatics"/>
        </authorList>
    </citation>
    <scope>NUCLEOTIDE SEQUENCE [LARGE SCALE GENOMIC DNA]</scope>
    <source>
        <strain evidence="3 4">NCTC10126</strain>
    </source>
</reference>
<dbReference type="RefSeq" id="WP_126118573.1">
    <property type="nucleotide sequence ID" value="NZ_CP101806.1"/>
</dbReference>
<dbReference type="EMBL" id="UZVY01000001">
    <property type="protein sequence ID" value="VDR42385.1"/>
    <property type="molecule type" value="Genomic_DNA"/>
</dbReference>
<evidence type="ECO:0000313" key="4">
    <source>
        <dbReference type="Proteomes" id="UP000280036"/>
    </source>
</evidence>
<gene>
    <name evidence="3" type="primary">mutS</name>
    <name evidence="3" type="ORF">NCTC10126_00908</name>
    <name evidence="2" type="ORF">NPA07_02580</name>
</gene>
<dbReference type="SUPFAM" id="SSF160443">
    <property type="entry name" value="SMR domain-like"/>
    <property type="match status" value="1"/>
</dbReference>